<dbReference type="EMBL" id="BAAAOA010000046">
    <property type="protein sequence ID" value="GAA1774401.1"/>
    <property type="molecule type" value="Genomic_DNA"/>
</dbReference>
<dbReference type="InterPro" id="IPR031107">
    <property type="entry name" value="Small_HSP"/>
</dbReference>
<dbReference type="InterPro" id="IPR008978">
    <property type="entry name" value="HSP20-like_chaperone"/>
</dbReference>
<comment type="similarity">
    <text evidence="1 2">Belongs to the small heat shock protein (HSP20) family.</text>
</comment>
<organism evidence="4 5">
    <name type="scientific">Kocuria aegyptia</name>
    <dbReference type="NCBI Taxonomy" id="330943"/>
    <lineage>
        <taxon>Bacteria</taxon>
        <taxon>Bacillati</taxon>
        <taxon>Actinomycetota</taxon>
        <taxon>Actinomycetes</taxon>
        <taxon>Micrococcales</taxon>
        <taxon>Micrococcaceae</taxon>
        <taxon>Kocuria</taxon>
    </lineage>
</organism>
<evidence type="ECO:0000313" key="5">
    <source>
        <dbReference type="Proteomes" id="UP001501204"/>
    </source>
</evidence>
<gene>
    <name evidence="4" type="ORF">GCM10009767_35530</name>
</gene>
<evidence type="ECO:0000256" key="1">
    <source>
        <dbReference type="PROSITE-ProRule" id="PRU00285"/>
    </source>
</evidence>
<dbReference type="Proteomes" id="UP001501204">
    <property type="component" value="Unassembled WGS sequence"/>
</dbReference>
<name>A0ABP4X9L6_9MICC</name>
<dbReference type="RefSeq" id="WP_344124773.1">
    <property type="nucleotide sequence ID" value="NZ_BAAAOA010000046.1"/>
</dbReference>
<dbReference type="Pfam" id="PF00011">
    <property type="entry name" value="HSP20"/>
    <property type="match status" value="1"/>
</dbReference>
<dbReference type="Gene3D" id="2.60.40.790">
    <property type="match status" value="1"/>
</dbReference>
<protein>
    <submittedName>
        <fullName evidence="4">Hsp20/alpha crystallin family protein</fullName>
    </submittedName>
</protein>
<proteinExistence type="inferred from homology"/>
<evidence type="ECO:0000313" key="4">
    <source>
        <dbReference type="EMBL" id="GAA1774401.1"/>
    </source>
</evidence>
<sequence length="142" mass="16151">MAGLMRREAFDVLEPFRRLLEGDLQSDLQVSWPKVEEFQDGEAMVIRAELPDIDPEQDVELTVVNDTLRLRAERRQKSEHKDKATYRSEFHYGSFVRTLPLPAGTKEEDITATYKDGVLEVRAPVTAPDQLPGSKKIPVTRG</sequence>
<keyword evidence="5" id="KW-1185">Reference proteome</keyword>
<evidence type="ECO:0000259" key="3">
    <source>
        <dbReference type="PROSITE" id="PS01031"/>
    </source>
</evidence>
<reference evidence="5" key="1">
    <citation type="journal article" date="2019" name="Int. J. Syst. Evol. Microbiol.">
        <title>The Global Catalogue of Microorganisms (GCM) 10K type strain sequencing project: providing services to taxonomists for standard genome sequencing and annotation.</title>
        <authorList>
            <consortium name="The Broad Institute Genomics Platform"/>
            <consortium name="The Broad Institute Genome Sequencing Center for Infectious Disease"/>
            <person name="Wu L."/>
            <person name="Ma J."/>
        </authorList>
    </citation>
    <scope>NUCLEOTIDE SEQUENCE [LARGE SCALE GENOMIC DNA]</scope>
    <source>
        <strain evidence="5">JCM 14735</strain>
    </source>
</reference>
<feature type="domain" description="SHSP" evidence="3">
    <location>
        <begin position="26"/>
        <end position="140"/>
    </location>
</feature>
<dbReference type="CDD" id="cd06464">
    <property type="entry name" value="ACD_sHsps-like"/>
    <property type="match status" value="1"/>
</dbReference>
<dbReference type="PROSITE" id="PS01031">
    <property type="entry name" value="SHSP"/>
    <property type="match status" value="1"/>
</dbReference>
<dbReference type="PANTHER" id="PTHR11527">
    <property type="entry name" value="HEAT-SHOCK PROTEIN 20 FAMILY MEMBER"/>
    <property type="match status" value="1"/>
</dbReference>
<evidence type="ECO:0000256" key="2">
    <source>
        <dbReference type="RuleBase" id="RU003616"/>
    </source>
</evidence>
<comment type="caution">
    <text evidence="4">The sequence shown here is derived from an EMBL/GenBank/DDBJ whole genome shotgun (WGS) entry which is preliminary data.</text>
</comment>
<dbReference type="InterPro" id="IPR002068">
    <property type="entry name" value="A-crystallin/Hsp20_dom"/>
</dbReference>
<accession>A0ABP4X9L6</accession>
<dbReference type="SUPFAM" id="SSF49764">
    <property type="entry name" value="HSP20-like chaperones"/>
    <property type="match status" value="1"/>
</dbReference>